<evidence type="ECO:0000313" key="2">
    <source>
        <dbReference type="EMBL" id="GMA34658.1"/>
    </source>
</evidence>
<accession>A0ABQ6I9W6</accession>
<evidence type="ECO:0000313" key="3">
    <source>
        <dbReference type="Proteomes" id="UP001157125"/>
    </source>
</evidence>
<organism evidence="2 3">
    <name type="scientific">Demequina litorisediminis</name>
    <dbReference type="NCBI Taxonomy" id="1849022"/>
    <lineage>
        <taxon>Bacteria</taxon>
        <taxon>Bacillati</taxon>
        <taxon>Actinomycetota</taxon>
        <taxon>Actinomycetes</taxon>
        <taxon>Micrococcales</taxon>
        <taxon>Demequinaceae</taxon>
        <taxon>Demequina</taxon>
    </lineage>
</organism>
<comment type="caution">
    <text evidence="2">The sequence shown here is derived from an EMBL/GenBank/DDBJ whole genome shotgun (WGS) entry which is preliminary data.</text>
</comment>
<keyword evidence="3" id="KW-1185">Reference proteome</keyword>
<dbReference type="EMBL" id="BSUN01000001">
    <property type="protein sequence ID" value="GMA34658.1"/>
    <property type="molecule type" value="Genomic_DNA"/>
</dbReference>
<reference evidence="3" key="1">
    <citation type="journal article" date="2019" name="Int. J. Syst. Evol. Microbiol.">
        <title>The Global Catalogue of Microorganisms (GCM) 10K type strain sequencing project: providing services to taxonomists for standard genome sequencing and annotation.</title>
        <authorList>
            <consortium name="The Broad Institute Genomics Platform"/>
            <consortium name="The Broad Institute Genome Sequencing Center for Infectious Disease"/>
            <person name="Wu L."/>
            <person name="Ma J."/>
        </authorList>
    </citation>
    <scope>NUCLEOTIDE SEQUENCE [LARGE SCALE GENOMIC DNA]</scope>
    <source>
        <strain evidence="3">NBRC 112299</strain>
    </source>
</reference>
<feature type="transmembrane region" description="Helical" evidence="1">
    <location>
        <begin position="162"/>
        <end position="183"/>
    </location>
</feature>
<keyword evidence="1" id="KW-0812">Transmembrane</keyword>
<name>A0ABQ6I9W6_9MICO</name>
<feature type="transmembrane region" description="Helical" evidence="1">
    <location>
        <begin position="37"/>
        <end position="54"/>
    </location>
</feature>
<gene>
    <name evidence="2" type="ORF">GCM10025876_08620</name>
</gene>
<feature type="transmembrane region" description="Helical" evidence="1">
    <location>
        <begin position="189"/>
        <end position="216"/>
    </location>
</feature>
<sequence length="228" mass="23290">MSWGTDARYLVAASGVVALPVIFFAIAMPILGLDTRWAFVAPVMLAASIGWGRHNDVAYDHTALWLDLVSGRLGRQIMVGRAQATLVWAAPACVLAACGILAWSGRWAAAPGLLGATLGTLGATLGVASVASVLLPYRAPAPGENPFGAEVGSLGASLGSQLLSSAATLLVLPFVTVPLVLALTVHTGWGWVALVTGLGLGATLLWGGTRLAGALYDARSGRLLARVA</sequence>
<dbReference type="Proteomes" id="UP001157125">
    <property type="component" value="Unassembled WGS sequence"/>
</dbReference>
<feature type="transmembrane region" description="Helical" evidence="1">
    <location>
        <begin position="85"/>
        <end position="103"/>
    </location>
</feature>
<protein>
    <submittedName>
        <fullName evidence="2">Uncharacterized protein</fullName>
    </submittedName>
</protein>
<proteinExistence type="predicted"/>
<feature type="transmembrane region" description="Helical" evidence="1">
    <location>
        <begin position="9"/>
        <end position="31"/>
    </location>
</feature>
<evidence type="ECO:0000256" key="1">
    <source>
        <dbReference type="SAM" id="Phobius"/>
    </source>
</evidence>
<feature type="transmembrane region" description="Helical" evidence="1">
    <location>
        <begin position="109"/>
        <end position="135"/>
    </location>
</feature>
<keyword evidence="1" id="KW-1133">Transmembrane helix</keyword>
<keyword evidence="1" id="KW-0472">Membrane</keyword>